<dbReference type="EMBL" id="BMFR01000005">
    <property type="protein sequence ID" value="GGG72577.1"/>
    <property type="molecule type" value="Genomic_DNA"/>
</dbReference>
<dbReference type="AlphaFoldDB" id="A0A917H9S1"/>
<organism evidence="2 3">
    <name type="scientific">Virgibacillus oceani</name>
    <dbReference type="NCBI Taxonomy" id="1479511"/>
    <lineage>
        <taxon>Bacteria</taxon>
        <taxon>Bacillati</taxon>
        <taxon>Bacillota</taxon>
        <taxon>Bacilli</taxon>
        <taxon>Bacillales</taxon>
        <taxon>Bacillaceae</taxon>
        <taxon>Virgibacillus</taxon>
    </lineage>
</organism>
<dbReference type="Proteomes" id="UP000622860">
    <property type="component" value="Unassembled WGS sequence"/>
</dbReference>
<name>A0A917H9S1_9BACI</name>
<comment type="caution">
    <text evidence="2">The sequence shown here is derived from an EMBL/GenBank/DDBJ whole genome shotgun (WGS) entry which is preliminary data.</text>
</comment>
<evidence type="ECO:0000313" key="2">
    <source>
        <dbReference type="EMBL" id="GGG72577.1"/>
    </source>
</evidence>
<accession>A0A917H9S1</accession>
<dbReference type="RefSeq" id="WP_188454882.1">
    <property type="nucleotide sequence ID" value="NZ_BMFR01000005.1"/>
</dbReference>
<gene>
    <name evidence="2" type="ORF">GCM10011398_16140</name>
</gene>
<sequence>MVETLIDFMIGPFRSISQFYFEHQLIFNSIVLGAVLVKIFTKKKESTN</sequence>
<protein>
    <submittedName>
        <fullName evidence="2">Uncharacterized protein</fullName>
    </submittedName>
</protein>
<keyword evidence="1" id="KW-0472">Membrane</keyword>
<keyword evidence="3" id="KW-1185">Reference proteome</keyword>
<evidence type="ECO:0000313" key="3">
    <source>
        <dbReference type="Proteomes" id="UP000622860"/>
    </source>
</evidence>
<keyword evidence="1" id="KW-0812">Transmembrane</keyword>
<feature type="transmembrane region" description="Helical" evidence="1">
    <location>
        <begin position="20"/>
        <end position="40"/>
    </location>
</feature>
<keyword evidence="1" id="KW-1133">Transmembrane helix</keyword>
<proteinExistence type="predicted"/>
<reference evidence="2" key="1">
    <citation type="journal article" date="2014" name="Int. J. Syst. Evol. Microbiol.">
        <title>Complete genome sequence of Corynebacterium casei LMG S-19264T (=DSM 44701T), isolated from a smear-ripened cheese.</title>
        <authorList>
            <consortium name="US DOE Joint Genome Institute (JGI-PGF)"/>
            <person name="Walter F."/>
            <person name="Albersmeier A."/>
            <person name="Kalinowski J."/>
            <person name="Ruckert C."/>
        </authorList>
    </citation>
    <scope>NUCLEOTIDE SEQUENCE</scope>
    <source>
        <strain evidence="2">CGMCC 1.12754</strain>
    </source>
</reference>
<reference evidence="2" key="2">
    <citation type="submission" date="2020-09" db="EMBL/GenBank/DDBJ databases">
        <authorList>
            <person name="Sun Q."/>
            <person name="Zhou Y."/>
        </authorList>
    </citation>
    <scope>NUCLEOTIDE SEQUENCE</scope>
    <source>
        <strain evidence="2">CGMCC 1.12754</strain>
    </source>
</reference>
<evidence type="ECO:0000256" key="1">
    <source>
        <dbReference type="SAM" id="Phobius"/>
    </source>
</evidence>